<dbReference type="PANTHER" id="PTHR37422">
    <property type="entry name" value="TEICHURONIC ACID BIOSYNTHESIS PROTEIN TUAE"/>
    <property type="match status" value="1"/>
</dbReference>
<evidence type="ECO:0000313" key="7">
    <source>
        <dbReference type="EMBL" id="GLR72874.1"/>
    </source>
</evidence>
<comment type="caution">
    <text evidence="7">The sequence shown here is derived from an EMBL/GenBank/DDBJ whole genome shotgun (WGS) entry which is preliminary data.</text>
</comment>
<feature type="transmembrane region" description="Helical" evidence="5">
    <location>
        <begin position="333"/>
        <end position="357"/>
    </location>
</feature>
<accession>A0AA37WLQ3</accession>
<dbReference type="InterPro" id="IPR051533">
    <property type="entry name" value="WaaL-like"/>
</dbReference>
<dbReference type="GO" id="GO:0016020">
    <property type="term" value="C:membrane"/>
    <property type="evidence" value="ECO:0007669"/>
    <property type="project" value="UniProtKB-SubCell"/>
</dbReference>
<keyword evidence="2 5" id="KW-0812">Transmembrane</keyword>
<feature type="transmembrane region" description="Helical" evidence="5">
    <location>
        <begin position="27"/>
        <end position="46"/>
    </location>
</feature>
<feature type="transmembrane region" description="Helical" evidence="5">
    <location>
        <begin position="110"/>
        <end position="128"/>
    </location>
</feature>
<reference evidence="7" key="2">
    <citation type="submission" date="2023-01" db="EMBL/GenBank/DDBJ databases">
        <title>Draft genome sequence of Agaribacter marinus strain NBRC 110023.</title>
        <authorList>
            <person name="Sun Q."/>
            <person name="Mori K."/>
        </authorList>
    </citation>
    <scope>NUCLEOTIDE SEQUENCE</scope>
    <source>
        <strain evidence="7">NBRC 110023</strain>
    </source>
</reference>
<feature type="transmembrane region" description="Helical" evidence="5">
    <location>
        <begin position="395"/>
        <end position="413"/>
    </location>
</feature>
<feature type="transmembrane region" description="Helical" evidence="5">
    <location>
        <begin position="85"/>
        <end position="103"/>
    </location>
</feature>
<feature type="transmembrane region" description="Helical" evidence="5">
    <location>
        <begin position="369"/>
        <end position="389"/>
    </location>
</feature>
<evidence type="ECO:0000256" key="1">
    <source>
        <dbReference type="ARBA" id="ARBA00004141"/>
    </source>
</evidence>
<keyword evidence="8" id="KW-1185">Reference proteome</keyword>
<evidence type="ECO:0000256" key="4">
    <source>
        <dbReference type="ARBA" id="ARBA00023136"/>
    </source>
</evidence>
<feature type="transmembrane region" description="Helical" evidence="5">
    <location>
        <begin position="248"/>
        <end position="269"/>
    </location>
</feature>
<sequence>MQLAIFGVSTYVAWALRKDKLLGVSKYISMLTIWIAFIIYSVFQILPLPSFLLELLSPHSAAMYDLTNAASRYISTDLGQSKINLIKLLSYFCLLMLTLQLVNTESRVKLLLTTMVASGTFQAVYGSLEILLNASSSLVFGLEVNDIATGSFVYKNHYANFLMLCLCAGMGLLVTSIEKEKNVSPKDMLRAFASTMLSSKALVRIALAVMVIALVMSRSRMGNTAFFSSMAITGILALTLIRNRSNGLLILVASIFIIDLLIVSAYFGLERVKDRIVQTSIEQESRDEVVKEASKIIEDYPVFGTGGGSFYSIFPSYQESNISGFYDHAHNDYLQFVIEYGLLGTILLSAIVLFSLYKGLRAMKKRKNSIFKGVGFACSMAIFGMMLHATVDFPFQAYANACYFVLFIALSMISSSLKIRTRNFTAQNI</sequence>
<dbReference type="RefSeq" id="WP_284219293.1">
    <property type="nucleotide sequence ID" value="NZ_BSOT01000019.1"/>
</dbReference>
<dbReference type="PANTHER" id="PTHR37422:SF13">
    <property type="entry name" value="LIPOPOLYSACCHARIDE BIOSYNTHESIS PROTEIN PA4999-RELATED"/>
    <property type="match status" value="1"/>
</dbReference>
<evidence type="ECO:0000256" key="3">
    <source>
        <dbReference type="ARBA" id="ARBA00022989"/>
    </source>
</evidence>
<keyword evidence="4 5" id="KW-0472">Membrane</keyword>
<name>A0AA37WLQ3_9ALTE</name>
<feature type="domain" description="O-antigen ligase-related" evidence="6">
    <location>
        <begin position="205"/>
        <end position="348"/>
    </location>
</feature>
<reference evidence="7" key="1">
    <citation type="journal article" date="2014" name="Int. J. Syst. Evol. Microbiol.">
        <title>Complete genome sequence of Corynebacterium casei LMG S-19264T (=DSM 44701T), isolated from a smear-ripened cheese.</title>
        <authorList>
            <consortium name="US DOE Joint Genome Institute (JGI-PGF)"/>
            <person name="Walter F."/>
            <person name="Albersmeier A."/>
            <person name="Kalinowski J."/>
            <person name="Ruckert C."/>
        </authorList>
    </citation>
    <scope>NUCLEOTIDE SEQUENCE</scope>
    <source>
        <strain evidence="7">NBRC 110023</strain>
    </source>
</reference>
<evidence type="ECO:0000313" key="8">
    <source>
        <dbReference type="Proteomes" id="UP001156601"/>
    </source>
</evidence>
<dbReference type="Proteomes" id="UP001156601">
    <property type="component" value="Unassembled WGS sequence"/>
</dbReference>
<feature type="transmembrane region" description="Helical" evidence="5">
    <location>
        <begin position="158"/>
        <end position="177"/>
    </location>
</feature>
<dbReference type="Pfam" id="PF04932">
    <property type="entry name" value="Wzy_C"/>
    <property type="match status" value="1"/>
</dbReference>
<dbReference type="InterPro" id="IPR007016">
    <property type="entry name" value="O-antigen_ligase-rel_domated"/>
</dbReference>
<protein>
    <submittedName>
        <fullName evidence="7">Polymerase</fullName>
    </submittedName>
</protein>
<proteinExistence type="predicted"/>
<evidence type="ECO:0000256" key="2">
    <source>
        <dbReference type="ARBA" id="ARBA00022692"/>
    </source>
</evidence>
<feature type="transmembrane region" description="Helical" evidence="5">
    <location>
        <begin position="197"/>
        <end position="216"/>
    </location>
</feature>
<organism evidence="7 8">
    <name type="scientific">Agaribacter marinus</name>
    <dbReference type="NCBI Taxonomy" id="1431249"/>
    <lineage>
        <taxon>Bacteria</taxon>
        <taxon>Pseudomonadati</taxon>
        <taxon>Pseudomonadota</taxon>
        <taxon>Gammaproteobacteria</taxon>
        <taxon>Alteromonadales</taxon>
        <taxon>Alteromonadaceae</taxon>
        <taxon>Agaribacter</taxon>
    </lineage>
</organism>
<evidence type="ECO:0000256" key="5">
    <source>
        <dbReference type="SAM" id="Phobius"/>
    </source>
</evidence>
<dbReference type="AlphaFoldDB" id="A0AA37WLQ3"/>
<dbReference type="EMBL" id="BSOT01000019">
    <property type="protein sequence ID" value="GLR72874.1"/>
    <property type="molecule type" value="Genomic_DNA"/>
</dbReference>
<comment type="subcellular location">
    <subcellularLocation>
        <location evidence="1">Membrane</location>
        <topology evidence="1">Multi-pass membrane protein</topology>
    </subcellularLocation>
</comment>
<gene>
    <name evidence="7" type="ORF">GCM10007852_37820</name>
</gene>
<evidence type="ECO:0000259" key="6">
    <source>
        <dbReference type="Pfam" id="PF04932"/>
    </source>
</evidence>
<keyword evidence="3 5" id="KW-1133">Transmembrane helix</keyword>
<feature type="transmembrane region" description="Helical" evidence="5">
    <location>
        <begin position="222"/>
        <end position="241"/>
    </location>
</feature>